<feature type="domain" description="NAD glycohydrolase translocation F5/8 type C" evidence="3">
    <location>
        <begin position="261"/>
        <end position="387"/>
    </location>
</feature>
<dbReference type="SUPFAM" id="SSF49785">
    <property type="entry name" value="Galactose-binding domain-like"/>
    <property type="match status" value="1"/>
</dbReference>
<feature type="region of interest" description="Disordered" evidence="1">
    <location>
        <begin position="194"/>
        <end position="237"/>
    </location>
</feature>
<feature type="compositionally biased region" description="Basic and acidic residues" evidence="1">
    <location>
        <begin position="124"/>
        <end position="141"/>
    </location>
</feature>
<keyword evidence="2" id="KW-1133">Transmembrane helix</keyword>
<feature type="transmembrane region" description="Helical" evidence="2">
    <location>
        <begin position="167"/>
        <end position="189"/>
    </location>
</feature>
<evidence type="ECO:0000256" key="1">
    <source>
        <dbReference type="SAM" id="MobiDB-lite"/>
    </source>
</evidence>
<evidence type="ECO:0000313" key="4">
    <source>
        <dbReference type="EMBL" id="RYB95546.1"/>
    </source>
</evidence>
<dbReference type="Pfam" id="PF25302">
    <property type="entry name" value="NADase_transloc"/>
    <property type="match status" value="1"/>
</dbReference>
<proteinExistence type="predicted"/>
<protein>
    <submittedName>
        <fullName evidence="4">Zinc ribbon domain-containing protein</fullName>
    </submittedName>
</protein>
<keyword evidence="2" id="KW-0812">Transmembrane</keyword>
<evidence type="ECO:0000313" key="5">
    <source>
        <dbReference type="Proteomes" id="UP000294071"/>
    </source>
</evidence>
<dbReference type="InterPro" id="IPR057561">
    <property type="entry name" value="NADase_transloc"/>
</dbReference>
<comment type="caution">
    <text evidence="4">The sequence shown here is derived from an EMBL/GenBank/DDBJ whole genome shotgun (WGS) entry which is preliminary data.</text>
</comment>
<dbReference type="NCBIfam" id="NF047619">
    <property type="entry name" value="NADase_discoid"/>
    <property type="match status" value="1"/>
</dbReference>
<feature type="compositionally biased region" description="Polar residues" evidence="1">
    <location>
        <begin position="201"/>
        <end position="213"/>
    </location>
</feature>
<gene>
    <name evidence="4" type="ORF">EUA93_15075</name>
</gene>
<dbReference type="AlphaFoldDB" id="A0A4Q2S2S8"/>
<dbReference type="Gene3D" id="2.60.120.260">
    <property type="entry name" value="Galactose-binding domain-like"/>
    <property type="match status" value="1"/>
</dbReference>
<dbReference type="OrthoDB" id="3712014at2"/>
<feature type="compositionally biased region" description="Pro residues" evidence="1">
    <location>
        <begin position="26"/>
        <end position="36"/>
    </location>
</feature>
<evidence type="ECO:0000259" key="3">
    <source>
        <dbReference type="Pfam" id="PF25302"/>
    </source>
</evidence>
<sequence length="393" mass="41066">MDRCVACGAELGVGRFCLNCGHPVGAPAPTPPPEPAPEPRPEPTPEPTPEPSPRPTAEPAPTPAPVPPPVPPPVRPMPARPVAPPAQAADPVAAPVTPPAATTPATPTRRPSLPKLPGRPKRPARPERATRERPPGRRTAWDPDEELLPYEEVDGLEPDYPVHGRAWIAWVAGAALLVGLVLVLLQVFATDDEDVAADPGSTDSASVDPSGTSEPDPGSEETAPASNEGPTGTGPRIQLATGATFVVPDTAPPTQDFDGTTVAYDASQMGDGNPSTAWRTEGDATGETITVALTEPGVVYRVGLVNGYSKQVEGVDWYPNNRRILAVTWTFDDGSTLAQTFAERPGLQMLKVPPVETRTVTITLDSVTPPGTGNLGRDYTAISEVSVIGRSAD</sequence>
<name>A0A4Q2S2S8_9ACTN</name>
<keyword evidence="5" id="KW-1185">Reference proteome</keyword>
<accession>A0A4Q2S2S8</accession>
<keyword evidence="2" id="KW-0472">Membrane</keyword>
<reference evidence="4 5" key="1">
    <citation type="submission" date="2019-01" db="EMBL/GenBank/DDBJ databases">
        <title>Novel species of Nocardioides.</title>
        <authorList>
            <person name="Liu Q."/>
            <person name="Xin Y.-H."/>
        </authorList>
    </citation>
    <scope>NUCLEOTIDE SEQUENCE [LARGE SCALE GENOMIC DNA]</scope>
    <source>
        <strain evidence="4 5">CGMCC 4.6882</strain>
    </source>
</reference>
<feature type="compositionally biased region" description="Low complexity" evidence="1">
    <location>
        <begin position="85"/>
        <end position="111"/>
    </location>
</feature>
<feature type="compositionally biased region" description="Pro residues" evidence="1">
    <location>
        <begin position="44"/>
        <end position="84"/>
    </location>
</feature>
<evidence type="ECO:0000256" key="2">
    <source>
        <dbReference type="SAM" id="Phobius"/>
    </source>
</evidence>
<dbReference type="InterPro" id="IPR008979">
    <property type="entry name" value="Galactose-bd-like_sf"/>
</dbReference>
<organism evidence="4 5">
    <name type="scientific">Nocardioides oleivorans</name>
    <dbReference type="NCBI Taxonomy" id="273676"/>
    <lineage>
        <taxon>Bacteria</taxon>
        <taxon>Bacillati</taxon>
        <taxon>Actinomycetota</taxon>
        <taxon>Actinomycetes</taxon>
        <taxon>Propionibacteriales</taxon>
        <taxon>Nocardioidaceae</taxon>
        <taxon>Nocardioides</taxon>
    </lineage>
</organism>
<dbReference type="EMBL" id="SDWT01000001">
    <property type="protein sequence ID" value="RYB95546.1"/>
    <property type="molecule type" value="Genomic_DNA"/>
</dbReference>
<dbReference type="Proteomes" id="UP000294071">
    <property type="component" value="Unassembled WGS sequence"/>
</dbReference>
<feature type="region of interest" description="Disordered" evidence="1">
    <location>
        <begin position="19"/>
        <end position="144"/>
    </location>
</feature>